<dbReference type="Gene3D" id="3.10.129.10">
    <property type="entry name" value="Hotdog Thioesterase"/>
    <property type="match status" value="1"/>
</dbReference>
<dbReference type="CDD" id="cd00586">
    <property type="entry name" value="4HBT"/>
    <property type="match status" value="1"/>
</dbReference>
<dbReference type="Pfam" id="PF03061">
    <property type="entry name" value="4HBT"/>
    <property type="match status" value="1"/>
</dbReference>
<organism evidence="4 5">
    <name type="scientific">Mucor circinelloides f. lusitanicus</name>
    <name type="common">Mucor racemosus var. lusitanicus</name>
    <dbReference type="NCBI Taxonomy" id="29924"/>
    <lineage>
        <taxon>Eukaryota</taxon>
        <taxon>Fungi</taxon>
        <taxon>Fungi incertae sedis</taxon>
        <taxon>Mucoromycota</taxon>
        <taxon>Mucoromycotina</taxon>
        <taxon>Mucoromycetes</taxon>
        <taxon>Mucorales</taxon>
        <taxon>Mucorineae</taxon>
        <taxon>Mucoraceae</taxon>
        <taxon>Mucor</taxon>
    </lineage>
</organism>
<reference evidence="4 5" key="1">
    <citation type="submission" date="2019-09" db="EMBL/GenBank/DDBJ databases">
        <authorList>
            <consortium name="DOE Joint Genome Institute"/>
            <person name="Mondo S.J."/>
            <person name="Navarro-Mendoza M.I."/>
            <person name="Perez-Arques C."/>
            <person name="Panchal S."/>
            <person name="Nicolas F.E."/>
            <person name="Ganguly P."/>
            <person name="Pangilinan J."/>
            <person name="Grigoriev I."/>
            <person name="Heitman J."/>
            <person name="Sanya K."/>
            <person name="Garre V."/>
        </authorList>
    </citation>
    <scope>NUCLEOTIDE SEQUENCE [LARGE SCALE GENOMIC DNA]</scope>
    <source>
        <strain evidence="4 5">MU402</strain>
    </source>
</reference>
<dbReference type="InterPro" id="IPR029069">
    <property type="entry name" value="HotDog_dom_sf"/>
</dbReference>
<comment type="caution">
    <text evidence="4">The sequence shown here is derived from an EMBL/GenBank/DDBJ whole genome shotgun (WGS) entry which is preliminary data.</text>
</comment>
<comment type="similarity">
    <text evidence="1">Belongs to the 4-hydroxybenzoyl-CoA thioesterase family.</text>
</comment>
<dbReference type="EMBL" id="JAAECE010000004">
    <property type="protein sequence ID" value="KAF1801761.1"/>
    <property type="molecule type" value="Genomic_DNA"/>
</dbReference>
<dbReference type="GO" id="GO:0047617">
    <property type="term" value="F:fatty acyl-CoA hydrolase activity"/>
    <property type="evidence" value="ECO:0007669"/>
    <property type="project" value="TreeGrafter"/>
</dbReference>
<evidence type="ECO:0000313" key="5">
    <source>
        <dbReference type="Proteomes" id="UP000469890"/>
    </source>
</evidence>
<name>A0A8H4BI23_MUCCL</name>
<dbReference type="Proteomes" id="UP000469890">
    <property type="component" value="Unassembled WGS sequence"/>
</dbReference>
<dbReference type="PANTHER" id="PTHR31793">
    <property type="entry name" value="4-HYDROXYBENZOYL-COA THIOESTERASE FAMILY MEMBER"/>
    <property type="match status" value="1"/>
</dbReference>
<proteinExistence type="inferred from homology"/>
<dbReference type="InterPro" id="IPR050563">
    <property type="entry name" value="4-hydroxybenzoyl-CoA_TE"/>
</dbReference>
<gene>
    <name evidence="4" type="ORF">FB192DRAFT_1374543</name>
</gene>
<protein>
    <submittedName>
        <fullName evidence="4">HotDog domain-containing protein</fullName>
    </submittedName>
</protein>
<keyword evidence="2" id="KW-0378">Hydrolase</keyword>
<dbReference type="SUPFAM" id="SSF54637">
    <property type="entry name" value="Thioesterase/thiol ester dehydrase-isomerase"/>
    <property type="match status" value="1"/>
</dbReference>
<feature type="domain" description="Thioesterase" evidence="3">
    <location>
        <begin position="67"/>
        <end position="152"/>
    </location>
</feature>
<evidence type="ECO:0000313" key="4">
    <source>
        <dbReference type="EMBL" id="KAF1801761.1"/>
    </source>
</evidence>
<dbReference type="AlphaFoldDB" id="A0A8H4BI23"/>
<evidence type="ECO:0000256" key="2">
    <source>
        <dbReference type="ARBA" id="ARBA00022801"/>
    </source>
</evidence>
<evidence type="ECO:0000256" key="1">
    <source>
        <dbReference type="ARBA" id="ARBA00005953"/>
    </source>
</evidence>
<sequence>MSGSQRRLSLLANHLSSSRGMATNAAASTATTASTNKQPSKETFRNRQDYKYYLPIQTRFSDCDMYAHINNSIYYHYFDTIINEYLIKKCGLDTSSDNKTKPIGLVVASQANFYASASYPNMIHAGLSISKIGKSSVTYRVGIFEQENPLACVVGGFTHVFVDPITRRPVKQLPKEFLEGFKELLV</sequence>
<dbReference type="InterPro" id="IPR006683">
    <property type="entry name" value="Thioestr_dom"/>
</dbReference>
<evidence type="ECO:0000259" key="3">
    <source>
        <dbReference type="Pfam" id="PF03061"/>
    </source>
</evidence>
<accession>A0A8H4BI23</accession>
<dbReference type="PANTHER" id="PTHR31793:SF27">
    <property type="entry name" value="NOVEL THIOESTERASE SUPERFAMILY DOMAIN AND SAPOSIN A-TYPE DOMAIN CONTAINING PROTEIN (0610012H03RIK)"/>
    <property type="match status" value="1"/>
</dbReference>